<sequence>MWCTRWYLPLVLLPFPVAPPYFLLLFLFSTSLRARPCFYCIILLSATFMTSCYWPPVPLDTPLARPWSENVTTFADALTTLMSALPDDKKPTVIPIAERCWCDVSARAFFEPFNVTQWELNSLLRLKADLERKMRPEEEPVSVEGADSPEETQSRADAEDAVQEELPQPPQDAHASLFELVWPFSRKSRGLSKETTPISATALNATVATEEPTAGQSQSMQNTTQRQPITLLGPETAQLSYLRREYDLRPLGFGVILDFGWTPSKA</sequence>
<keyword evidence="4 6" id="KW-0472">Membrane</keyword>
<dbReference type="PANTHER" id="PTHR13259:SF1">
    <property type="entry name" value="BLADDER CANCER-ASSOCIATED PROTEIN"/>
    <property type="match status" value="1"/>
</dbReference>
<evidence type="ECO:0000313" key="8">
    <source>
        <dbReference type="Proteomes" id="UP000016930"/>
    </source>
</evidence>
<keyword evidence="3 6" id="KW-1133">Transmembrane helix</keyword>
<organism evidence="7 8">
    <name type="scientific">Ceriporiopsis subvermispora (strain B)</name>
    <name type="common">White-rot fungus</name>
    <name type="synonym">Gelatoporia subvermispora</name>
    <dbReference type="NCBI Taxonomy" id="914234"/>
    <lineage>
        <taxon>Eukaryota</taxon>
        <taxon>Fungi</taxon>
        <taxon>Dikarya</taxon>
        <taxon>Basidiomycota</taxon>
        <taxon>Agaricomycotina</taxon>
        <taxon>Agaricomycetes</taxon>
        <taxon>Polyporales</taxon>
        <taxon>Gelatoporiaceae</taxon>
        <taxon>Gelatoporia</taxon>
    </lineage>
</organism>
<evidence type="ECO:0000256" key="3">
    <source>
        <dbReference type="ARBA" id="ARBA00022989"/>
    </source>
</evidence>
<evidence type="ECO:0000256" key="5">
    <source>
        <dbReference type="SAM" id="MobiDB-lite"/>
    </source>
</evidence>
<comment type="subcellular location">
    <subcellularLocation>
        <location evidence="1">Membrane</location>
    </subcellularLocation>
</comment>
<dbReference type="EMBL" id="KB445791">
    <property type="protein sequence ID" value="EMD41448.1"/>
    <property type="molecule type" value="Genomic_DNA"/>
</dbReference>
<keyword evidence="8" id="KW-1185">Reference proteome</keyword>
<dbReference type="Pfam" id="PF06726">
    <property type="entry name" value="BC10"/>
    <property type="match status" value="1"/>
</dbReference>
<evidence type="ECO:0000313" key="7">
    <source>
        <dbReference type="EMBL" id="EMD41448.1"/>
    </source>
</evidence>
<dbReference type="AlphaFoldDB" id="M2QWI8"/>
<dbReference type="InterPro" id="IPR009598">
    <property type="entry name" value="BCALP"/>
</dbReference>
<dbReference type="OrthoDB" id="5563033at2759"/>
<dbReference type="Proteomes" id="UP000016930">
    <property type="component" value="Unassembled WGS sequence"/>
</dbReference>
<evidence type="ECO:0000256" key="2">
    <source>
        <dbReference type="ARBA" id="ARBA00022692"/>
    </source>
</evidence>
<feature type="transmembrane region" description="Helical" evidence="6">
    <location>
        <begin position="6"/>
        <end position="28"/>
    </location>
</feature>
<evidence type="ECO:0000256" key="6">
    <source>
        <dbReference type="SAM" id="Phobius"/>
    </source>
</evidence>
<proteinExistence type="predicted"/>
<feature type="transmembrane region" description="Helical" evidence="6">
    <location>
        <begin position="37"/>
        <end position="56"/>
    </location>
</feature>
<feature type="region of interest" description="Disordered" evidence="5">
    <location>
        <begin position="134"/>
        <end position="169"/>
    </location>
</feature>
<dbReference type="HOGENOM" id="CLU_095052_0_0_1"/>
<reference evidence="7 8" key="1">
    <citation type="journal article" date="2012" name="Proc. Natl. Acad. Sci. U.S.A.">
        <title>Comparative genomics of Ceriporiopsis subvermispora and Phanerochaete chrysosporium provide insight into selective ligninolysis.</title>
        <authorList>
            <person name="Fernandez-Fueyo E."/>
            <person name="Ruiz-Duenas F.J."/>
            <person name="Ferreira P."/>
            <person name="Floudas D."/>
            <person name="Hibbett D.S."/>
            <person name="Canessa P."/>
            <person name="Larrondo L.F."/>
            <person name="James T.Y."/>
            <person name="Seelenfreund D."/>
            <person name="Lobos S."/>
            <person name="Polanco R."/>
            <person name="Tello M."/>
            <person name="Honda Y."/>
            <person name="Watanabe T."/>
            <person name="Watanabe T."/>
            <person name="Ryu J.S."/>
            <person name="Kubicek C.P."/>
            <person name="Schmoll M."/>
            <person name="Gaskell J."/>
            <person name="Hammel K.E."/>
            <person name="St John F.J."/>
            <person name="Vanden Wymelenberg A."/>
            <person name="Sabat G."/>
            <person name="Splinter BonDurant S."/>
            <person name="Syed K."/>
            <person name="Yadav J.S."/>
            <person name="Doddapaneni H."/>
            <person name="Subramanian V."/>
            <person name="Lavin J.L."/>
            <person name="Oguiza J.A."/>
            <person name="Perez G."/>
            <person name="Pisabarro A.G."/>
            <person name="Ramirez L."/>
            <person name="Santoyo F."/>
            <person name="Master E."/>
            <person name="Coutinho P.M."/>
            <person name="Henrissat B."/>
            <person name="Lombard V."/>
            <person name="Magnuson J.K."/>
            <person name="Kuees U."/>
            <person name="Hori C."/>
            <person name="Igarashi K."/>
            <person name="Samejima M."/>
            <person name="Held B.W."/>
            <person name="Barry K.W."/>
            <person name="LaButti K.M."/>
            <person name="Lapidus A."/>
            <person name="Lindquist E.A."/>
            <person name="Lucas S.M."/>
            <person name="Riley R."/>
            <person name="Salamov A.A."/>
            <person name="Hoffmeister D."/>
            <person name="Schwenk D."/>
            <person name="Hadar Y."/>
            <person name="Yarden O."/>
            <person name="de Vries R.P."/>
            <person name="Wiebenga A."/>
            <person name="Stenlid J."/>
            <person name="Eastwood D."/>
            <person name="Grigoriev I.V."/>
            <person name="Berka R.M."/>
            <person name="Blanchette R.A."/>
            <person name="Kersten P."/>
            <person name="Martinez A.T."/>
            <person name="Vicuna R."/>
            <person name="Cullen D."/>
        </authorList>
    </citation>
    <scope>NUCLEOTIDE SEQUENCE [LARGE SCALE GENOMIC DNA]</scope>
    <source>
        <strain evidence="7 8">B</strain>
    </source>
</reference>
<dbReference type="SMART" id="SM01396">
    <property type="entry name" value="BC10"/>
    <property type="match status" value="1"/>
</dbReference>
<dbReference type="GO" id="GO:0016020">
    <property type="term" value="C:membrane"/>
    <property type="evidence" value="ECO:0007669"/>
    <property type="project" value="UniProtKB-SubCell"/>
</dbReference>
<name>M2QWI8_CERS8</name>
<evidence type="ECO:0000256" key="1">
    <source>
        <dbReference type="ARBA" id="ARBA00004370"/>
    </source>
</evidence>
<dbReference type="PANTHER" id="PTHR13259">
    <property type="entry name" value="BLADDER CANCER 10 KD PROTEIN HOMOLOG"/>
    <property type="match status" value="1"/>
</dbReference>
<accession>M2QWI8</accession>
<gene>
    <name evidence="7" type="ORF">CERSUDRAFT_101904</name>
</gene>
<protein>
    <submittedName>
        <fullName evidence="7">Uncharacterized protein</fullName>
    </submittedName>
</protein>
<keyword evidence="2 6" id="KW-0812">Transmembrane</keyword>
<evidence type="ECO:0000256" key="4">
    <source>
        <dbReference type="ARBA" id="ARBA00023136"/>
    </source>
</evidence>